<name>A0AAV7QPM0_PLEWA</name>
<comment type="caution">
    <text evidence="2">The sequence shown here is derived from an EMBL/GenBank/DDBJ whole genome shotgun (WGS) entry which is preliminary data.</text>
</comment>
<reference evidence="2" key="1">
    <citation type="journal article" date="2022" name="bioRxiv">
        <title>Sequencing and chromosome-scale assembly of the giantPleurodeles waltlgenome.</title>
        <authorList>
            <person name="Brown T."/>
            <person name="Elewa A."/>
            <person name="Iarovenko S."/>
            <person name="Subramanian E."/>
            <person name="Araus A.J."/>
            <person name="Petzold A."/>
            <person name="Susuki M."/>
            <person name="Suzuki K.-i.T."/>
            <person name="Hayashi T."/>
            <person name="Toyoda A."/>
            <person name="Oliveira C."/>
            <person name="Osipova E."/>
            <person name="Leigh N.D."/>
            <person name="Simon A."/>
            <person name="Yun M.H."/>
        </authorList>
    </citation>
    <scope>NUCLEOTIDE SEQUENCE</scope>
    <source>
        <strain evidence="2">20211129_DDA</strain>
        <tissue evidence="2">Liver</tissue>
    </source>
</reference>
<protein>
    <submittedName>
        <fullName evidence="2">Uncharacterized protein</fullName>
    </submittedName>
</protein>
<gene>
    <name evidence="2" type="ORF">NDU88_008027</name>
</gene>
<evidence type="ECO:0000256" key="1">
    <source>
        <dbReference type="SAM" id="MobiDB-lite"/>
    </source>
</evidence>
<feature type="region of interest" description="Disordered" evidence="1">
    <location>
        <begin position="1"/>
        <end position="46"/>
    </location>
</feature>
<evidence type="ECO:0000313" key="3">
    <source>
        <dbReference type="Proteomes" id="UP001066276"/>
    </source>
</evidence>
<dbReference type="AlphaFoldDB" id="A0AAV7QPM0"/>
<dbReference type="EMBL" id="JANPWB010000010">
    <property type="protein sequence ID" value="KAJ1141699.1"/>
    <property type="molecule type" value="Genomic_DNA"/>
</dbReference>
<proteinExistence type="predicted"/>
<organism evidence="2 3">
    <name type="scientific">Pleurodeles waltl</name>
    <name type="common">Iberian ribbed newt</name>
    <dbReference type="NCBI Taxonomy" id="8319"/>
    <lineage>
        <taxon>Eukaryota</taxon>
        <taxon>Metazoa</taxon>
        <taxon>Chordata</taxon>
        <taxon>Craniata</taxon>
        <taxon>Vertebrata</taxon>
        <taxon>Euteleostomi</taxon>
        <taxon>Amphibia</taxon>
        <taxon>Batrachia</taxon>
        <taxon>Caudata</taxon>
        <taxon>Salamandroidea</taxon>
        <taxon>Salamandridae</taxon>
        <taxon>Pleurodelinae</taxon>
        <taxon>Pleurodeles</taxon>
    </lineage>
</organism>
<dbReference type="Proteomes" id="UP001066276">
    <property type="component" value="Chromosome 6"/>
</dbReference>
<evidence type="ECO:0000313" key="2">
    <source>
        <dbReference type="EMBL" id="KAJ1141699.1"/>
    </source>
</evidence>
<accession>A0AAV7QPM0</accession>
<sequence length="87" mass="9157">MEESRRHAVLNESPEEANRKGGGRPEAASRQRGTGIAAAASPQGRDNLHQLASSKGAYHDARKGCVSFAEVEPSQHTSCPSMAPADS</sequence>
<keyword evidence="3" id="KW-1185">Reference proteome</keyword>